<reference evidence="1 2" key="2">
    <citation type="journal article" date="2022" name="Mol. Ecol. Resour.">
        <title>The genomes of chicory, endive, great burdock and yacon provide insights into Asteraceae paleo-polyploidization history and plant inulin production.</title>
        <authorList>
            <person name="Fan W."/>
            <person name="Wang S."/>
            <person name="Wang H."/>
            <person name="Wang A."/>
            <person name="Jiang F."/>
            <person name="Liu H."/>
            <person name="Zhao H."/>
            <person name="Xu D."/>
            <person name="Zhang Y."/>
        </authorList>
    </citation>
    <scope>NUCLEOTIDE SEQUENCE [LARGE SCALE GENOMIC DNA]</scope>
    <source>
        <strain evidence="2">cv. Niubang</strain>
    </source>
</reference>
<sequence length="153" mass="16520">MRYSLDAIGFKPNNHTAILDIPAKKSATHLLSVAQFLDQGASLLPVEGDAAKSKAEAKVVVVMTVGNVVVPSFVAPATEASSVVDDKEREMNYEDPSQAEGEQEDDDEDKEDADITLTDSSVPAWTEPTHISPQTADVEAEDENKYAKAEEDE</sequence>
<proteinExistence type="predicted"/>
<keyword evidence="2" id="KW-1185">Reference proteome</keyword>
<organism evidence="1 2">
    <name type="scientific">Arctium lappa</name>
    <name type="common">Greater burdock</name>
    <name type="synonym">Lappa major</name>
    <dbReference type="NCBI Taxonomy" id="4217"/>
    <lineage>
        <taxon>Eukaryota</taxon>
        <taxon>Viridiplantae</taxon>
        <taxon>Streptophyta</taxon>
        <taxon>Embryophyta</taxon>
        <taxon>Tracheophyta</taxon>
        <taxon>Spermatophyta</taxon>
        <taxon>Magnoliopsida</taxon>
        <taxon>eudicotyledons</taxon>
        <taxon>Gunneridae</taxon>
        <taxon>Pentapetalae</taxon>
        <taxon>asterids</taxon>
        <taxon>campanulids</taxon>
        <taxon>Asterales</taxon>
        <taxon>Asteraceae</taxon>
        <taxon>Carduoideae</taxon>
        <taxon>Cardueae</taxon>
        <taxon>Arctiinae</taxon>
        <taxon>Arctium</taxon>
    </lineage>
</organism>
<reference evidence="2" key="1">
    <citation type="journal article" date="2022" name="Mol. Ecol. Resour.">
        <title>The genomes of chicory, endive, great burdock and yacon provide insights into Asteraceae palaeo-polyploidization history and plant inulin production.</title>
        <authorList>
            <person name="Fan W."/>
            <person name="Wang S."/>
            <person name="Wang H."/>
            <person name="Wang A."/>
            <person name="Jiang F."/>
            <person name="Liu H."/>
            <person name="Zhao H."/>
            <person name="Xu D."/>
            <person name="Zhang Y."/>
        </authorList>
    </citation>
    <scope>NUCLEOTIDE SEQUENCE [LARGE SCALE GENOMIC DNA]</scope>
    <source>
        <strain evidence="2">cv. Niubang</strain>
    </source>
</reference>
<name>A0ACB9FJ55_ARCLA</name>
<protein>
    <submittedName>
        <fullName evidence="1">Uncharacterized protein</fullName>
    </submittedName>
</protein>
<dbReference type="Proteomes" id="UP001055879">
    <property type="component" value="Linkage Group LG01"/>
</dbReference>
<gene>
    <name evidence="1" type="ORF">L6452_02268</name>
</gene>
<evidence type="ECO:0000313" key="1">
    <source>
        <dbReference type="EMBL" id="KAI3771112.1"/>
    </source>
</evidence>
<comment type="caution">
    <text evidence="1">The sequence shown here is derived from an EMBL/GenBank/DDBJ whole genome shotgun (WGS) entry which is preliminary data.</text>
</comment>
<accession>A0ACB9FJ55</accession>
<evidence type="ECO:0000313" key="2">
    <source>
        <dbReference type="Proteomes" id="UP001055879"/>
    </source>
</evidence>
<dbReference type="EMBL" id="CM042047">
    <property type="protein sequence ID" value="KAI3771112.1"/>
    <property type="molecule type" value="Genomic_DNA"/>
</dbReference>